<keyword evidence="7" id="KW-0325">Glycoprotein</keyword>
<evidence type="ECO:0000256" key="1">
    <source>
        <dbReference type="ARBA" id="ARBA00004236"/>
    </source>
</evidence>
<dbReference type="InterPro" id="IPR007110">
    <property type="entry name" value="Ig-like_dom"/>
</dbReference>
<dbReference type="PROSITE" id="PS50835">
    <property type="entry name" value="IG_LIKE"/>
    <property type="match status" value="1"/>
</dbReference>
<dbReference type="InterPro" id="IPR003599">
    <property type="entry name" value="Ig_sub"/>
</dbReference>
<organism evidence="10 11">
    <name type="scientific">Daphnia sinensis</name>
    <dbReference type="NCBI Taxonomy" id="1820382"/>
    <lineage>
        <taxon>Eukaryota</taxon>
        <taxon>Metazoa</taxon>
        <taxon>Ecdysozoa</taxon>
        <taxon>Arthropoda</taxon>
        <taxon>Crustacea</taxon>
        <taxon>Branchiopoda</taxon>
        <taxon>Diplostraca</taxon>
        <taxon>Cladocera</taxon>
        <taxon>Anomopoda</taxon>
        <taxon>Daphniidae</taxon>
        <taxon>Daphnia</taxon>
        <taxon>Daphnia similis group</taxon>
    </lineage>
</organism>
<evidence type="ECO:0000256" key="6">
    <source>
        <dbReference type="ARBA" id="ARBA00023157"/>
    </source>
</evidence>
<dbReference type="SMART" id="SM00408">
    <property type="entry name" value="IGc2"/>
    <property type="match status" value="1"/>
</dbReference>
<comment type="subcellular location">
    <subcellularLocation>
        <location evidence="1">Cell membrane</location>
    </subcellularLocation>
</comment>
<dbReference type="Pfam" id="PF13927">
    <property type="entry name" value="Ig_3"/>
    <property type="match status" value="1"/>
</dbReference>
<keyword evidence="4" id="KW-0677">Repeat</keyword>
<sequence length="289" mass="32689">MGFLPTWAARWCLAAPSSFLISDLFFKCVMVVHHKTQYGFVEIRFVNSGTRILQSQKCNKRNLNVAWVRVDTHSILTIHNKVITRNYRIGLAQADGRNWDLKISNVAESDRGFYMYPVRYEEAYIEVVLPPDIIDSKSSTDTILREGSNVSLTCAASRHPQPHILWRREDVASITRGKLKSNSFDGGVLVLPRVSRLHIGAYLCIASNGVPPSVSKRIVLSVQFAPVLWIPNQLEGTVVGQQVSLVLSNRSLPNTDHSRFTMTITLENEYKMTMTLNIRHLSAEFFGRL</sequence>
<keyword evidence="11" id="KW-1185">Reference proteome</keyword>
<dbReference type="InterPro" id="IPR013783">
    <property type="entry name" value="Ig-like_fold"/>
</dbReference>
<dbReference type="AlphaFoldDB" id="A0AAD5PN67"/>
<keyword evidence="6" id="KW-1015">Disulfide bond</keyword>
<keyword evidence="5" id="KW-0472">Membrane</keyword>
<dbReference type="SMART" id="SM00409">
    <property type="entry name" value="IG"/>
    <property type="match status" value="1"/>
</dbReference>
<dbReference type="Gene3D" id="2.60.40.10">
    <property type="entry name" value="Immunoglobulins"/>
    <property type="match status" value="2"/>
</dbReference>
<dbReference type="FunFam" id="2.60.40.10:FF:000328">
    <property type="entry name" value="CLUMA_CG000981, isoform A"/>
    <property type="match status" value="1"/>
</dbReference>
<evidence type="ECO:0000313" key="10">
    <source>
        <dbReference type="EMBL" id="KAI9551623.1"/>
    </source>
</evidence>
<dbReference type="SUPFAM" id="SSF48726">
    <property type="entry name" value="Immunoglobulin"/>
    <property type="match status" value="1"/>
</dbReference>
<dbReference type="Proteomes" id="UP000820818">
    <property type="component" value="Linkage Group LG10"/>
</dbReference>
<dbReference type="InterPro" id="IPR003598">
    <property type="entry name" value="Ig_sub2"/>
</dbReference>
<evidence type="ECO:0000259" key="9">
    <source>
        <dbReference type="PROSITE" id="PS50835"/>
    </source>
</evidence>
<evidence type="ECO:0000256" key="4">
    <source>
        <dbReference type="ARBA" id="ARBA00022737"/>
    </source>
</evidence>
<dbReference type="InterPro" id="IPR051170">
    <property type="entry name" value="Neural/epithelial_adhesion"/>
</dbReference>
<keyword evidence="2" id="KW-1003">Cell membrane</keyword>
<evidence type="ECO:0000256" key="8">
    <source>
        <dbReference type="ARBA" id="ARBA00023319"/>
    </source>
</evidence>
<evidence type="ECO:0000256" key="3">
    <source>
        <dbReference type="ARBA" id="ARBA00022729"/>
    </source>
</evidence>
<evidence type="ECO:0000313" key="11">
    <source>
        <dbReference type="Proteomes" id="UP000820818"/>
    </source>
</evidence>
<dbReference type="EMBL" id="WJBH02000010">
    <property type="protein sequence ID" value="KAI9551623.1"/>
    <property type="molecule type" value="Genomic_DNA"/>
</dbReference>
<evidence type="ECO:0000256" key="5">
    <source>
        <dbReference type="ARBA" id="ARBA00023136"/>
    </source>
</evidence>
<keyword evidence="3" id="KW-0732">Signal</keyword>
<proteinExistence type="predicted"/>
<feature type="domain" description="Ig-like" evidence="9">
    <location>
        <begin position="131"/>
        <end position="215"/>
    </location>
</feature>
<dbReference type="GO" id="GO:0043005">
    <property type="term" value="C:neuron projection"/>
    <property type="evidence" value="ECO:0007669"/>
    <property type="project" value="TreeGrafter"/>
</dbReference>
<dbReference type="GO" id="GO:0005886">
    <property type="term" value="C:plasma membrane"/>
    <property type="evidence" value="ECO:0007669"/>
    <property type="project" value="UniProtKB-SubCell"/>
</dbReference>
<accession>A0AAD5PN67</accession>
<comment type="caution">
    <text evidence="10">The sequence shown here is derived from an EMBL/GenBank/DDBJ whole genome shotgun (WGS) entry which is preliminary data.</text>
</comment>
<dbReference type="InterPro" id="IPR036179">
    <property type="entry name" value="Ig-like_dom_sf"/>
</dbReference>
<gene>
    <name evidence="10" type="ORF">GHT06_021956</name>
</gene>
<evidence type="ECO:0000256" key="7">
    <source>
        <dbReference type="ARBA" id="ARBA00023180"/>
    </source>
</evidence>
<evidence type="ECO:0000256" key="2">
    <source>
        <dbReference type="ARBA" id="ARBA00022475"/>
    </source>
</evidence>
<dbReference type="PANTHER" id="PTHR12231">
    <property type="entry name" value="CTX-RELATED TYPE I TRANSMEMBRANE PROTEIN"/>
    <property type="match status" value="1"/>
</dbReference>
<protein>
    <recommendedName>
        <fullName evidence="9">Ig-like domain-containing protein</fullName>
    </recommendedName>
</protein>
<dbReference type="PANTHER" id="PTHR12231:SF253">
    <property type="entry name" value="DPR-INTERACTING PROTEIN ETA, ISOFORM B-RELATED"/>
    <property type="match status" value="1"/>
</dbReference>
<name>A0AAD5PN67_9CRUS</name>
<reference evidence="10 11" key="1">
    <citation type="submission" date="2022-05" db="EMBL/GenBank/DDBJ databases">
        <title>A multi-omics perspective on studying reproductive biology in Daphnia sinensis.</title>
        <authorList>
            <person name="Jia J."/>
        </authorList>
    </citation>
    <scope>NUCLEOTIDE SEQUENCE [LARGE SCALE GENOMIC DNA]</scope>
    <source>
        <strain evidence="10 11">WSL</strain>
    </source>
</reference>
<keyword evidence="8" id="KW-0393">Immunoglobulin domain</keyword>